<feature type="compositionally biased region" description="Polar residues" evidence="1">
    <location>
        <begin position="7"/>
        <end position="16"/>
    </location>
</feature>
<evidence type="ECO:0000313" key="3">
    <source>
        <dbReference type="Proteomes" id="UP001152795"/>
    </source>
</evidence>
<dbReference type="Proteomes" id="UP001152795">
    <property type="component" value="Unassembled WGS sequence"/>
</dbReference>
<dbReference type="InterPro" id="IPR036910">
    <property type="entry name" value="HMG_box_dom_sf"/>
</dbReference>
<dbReference type="AlphaFoldDB" id="A0A6S7FTA1"/>
<protein>
    <submittedName>
        <fullName evidence="2">Uncharacterized protein</fullName>
    </submittedName>
</protein>
<comment type="caution">
    <text evidence="2">The sequence shown here is derived from an EMBL/GenBank/DDBJ whole genome shotgun (WGS) entry which is preliminary data.</text>
</comment>
<dbReference type="Pfam" id="PF00505">
    <property type="entry name" value="HMG_box"/>
    <property type="match status" value="1"/>
</dbReference>
<dbReference type="CDD" id="cd21988">
    <property type="entry name" value="HMG-box_HBP1"/>
    <property type="match status" value="1"/>
</dbReference>
<dbReference type="InterPro" id="IPR039655">
    <property type="entry name" value="HBP1"/>
</dbReference>
<dbReference type="EMBL" id="CACRXK020000589">
    <property type="protein sequence ID" value="CAB3983204.1"/>
    <property type="molecule type" value="Genomic_DNA"/>
</dbReference>
<dbReference type="SMART" id="SM00398">
    <property type="entry name" value="HMG"/>
    <property type="match status" value="1"/>
</dbReference>
<evidence type="ECO:0000313" key="2">
    <source>
        <dbReference type="EMBL" id="CAB3983204.1"/>
    </source>
</evidence>
<keyword evidence="3" id="KW-1185">Reference proteome</keyword>
<dbReference type="Gene3D" id="1.10.30.10">
    <property type="entry name" value="High mobility group box domain"/>
    <property type="match status" value="1"/>
</dbReference>
<sequence>MAFSPASEFQQDTIMLQSPSMKPQKKSKPPPLVLCNTEAQYWPLLSPLAEFAAIATSPESPLVKEMSCDNGTASNAFKLPSIEHVTPSTDMRDLSSCSETPLLSWPTTSLWDRLDAKTLTDDEQCRIQRELCSDTRHASVHYLNHQRDDRQTVTTKTSSLFRPYNMKDIEPELPNIEENSSFNYNTPWSKYNSNQNCLGLPCRELLLGDVCIPLSNARETTTQNEIVTTKTQDKKTSVLFDLDSAAQALSNMAKRKEEHVEYQRKLESTLQIVKRKGTRVRKRKNTNSCSRRPMNAFMLFAKRYRLEITQKHPGKDNRAISVILGDEWKSLSSEDRKVYILEAKNLADEHKKIYPDCWKRKRTTQVSSRTNRKH</sequence>
<proteinExistence type="predicted"/>
<name>A0A6S7FTA1_PARCT</name>
<reference evidence="2" key="1">
    <citation type="submission" date="2020-04" db="EMBL/GenBank/DDBJ databases">
        <authorList>
            <person name="Alioto T."/>
            <person name="Alioto T."/>
            <person name="Gomez Garrido J."/>
        </authorList>
    </citation>
    <scope>NUCLEOTIDE SEQUENCE</scope>
    <source>
        <strain evidence="2">A484AB</strain>
    </source>
</reference>
<evidence type="ECO:0000256" key="1">
    <source>
        <dbReference type="SAM" id="MobiDB-lite"/>
    </source>
</evidence>
<dbReference type="PROSITE" id="PS50118">
    <property type="entry name" value="HMG_BOX_2"/>
    <property type="match status" value="1"/>
</dbReference>
<dbReference type="GO" id="GO:0000978">
    <property type="term" value="F:RNA polymerase II cis-regulatory region sequence-specific DNA binding"/>
    <property type="evidence" value="ECO:0007669"/>
    <property type="project" value="TreeGrafter"/>
</dbReference>
<dbReference type="OrthoDB" id="1919336at2759"/>
<accession>A0A6S7FTA1</accession>
<dbReference type="SUPFAM" id="SSF47095">
    <property type="entry name" value="HMG-box"/>
    <property type="match status" value="1"/>
</dbReference>
<dbReference type="PANTHER" id="PTHR15499">
    <property type="entry name" value="HMG BOX-CONTAINING PROTEIN 1"/>
    <property type="match status" value="1"/>
</dbReference>
<gene>
    <name evidence="2" type="ORF">PACLA_8A040710</name>
</gene>
<organism evidence="2 3">
    <name type="scientific">Paramuricea clavata</name>
    <name type="common">Red gorgonian</name>
    <name type="synonym">Violescent sea-whip</name>
    <dbReference type="NCBI Taxonomy" id="317549"/>
    <lineage>
        <taxon>Eukaryota</taxon>
        <taxon>Metazoa</taxon>
        <taxon>Cnidaria</taxon>
        <taxon>Anthozoa</taxon>
        <taxon>Octocorallia</taxon>
        <taxon>Malacalcyonacea</taxon>
        <taxon>Plexauridae</taxon>
        <taxon>Paramuricea</taxon>
    </lineage>
</organism>
<feature type="region of interest" description="Disordered" evidence="1">
    <location>
        <begin position="1"/>
        <end position="30"/>
    </location>
</feature>
<dbReference type="GO" id="GO:0005634">
    <property type="term" value="C:nucleus"/>
    <property type="evidence" value="ECO:0007669"/>
    <property type="project" value="UniProtKB-UniRule"/>
</dbReference>
<dbReference type="InterPro" id="IPR009071">
    <property type="entry name" value="HMG_box_dom"/>
</dbReference>
<dbReference type="GO" id="GO:0000981">
    <property type="term" value="F:DNA-binding transcription factor activity, RNA polymerase II-specific"/>
    <property type="evidence" value="ECO:0007669"/>
    <property type="project" value="TreeGrafter"/>
</dbReference>
<dbReference type="PANTHER" id="PTHR15499:SF3">
    <property type="entry name" value="HMG BOX-CONTAINING PROTEIN 1"/>
    <property type="match status" value="1"/>
</dbReference>